<dbReference type="Gene3D" id="1.10.1200.10">
    <property type="entry name" value="ACP-like"/>
    <property type="match status" value="1"/>
</dbReference>
<dbReference type="InterPro" id="IPR020845">
    <property type="entry name" value="AMP-binding_CS"/>
</dbReference>
<dbReference type="Gene3D" id="3.50.50.60">
    <property type="entry name" value="FAD/NAD(P)-binding domain"/>
    <property type="match status" value="1"/>
</dbReference>
<feature type="transmembrane region" description="Helical" evidence="1">
    <location>
        <begin position="1144"/>
        <end position="1166"/>
    </location>
</feature>
<dbReference type="Pfam" id="PF01593">
    <property type="entry name" value="Amino_oxidase"/>
    <property type="match status" value="1"/>
</dbReference>
<evidence type="ECO:0000259" key="3">
    <source>
        <dbReference type="Pfam" id="PF01593"/>
    </source>
</evidence>
<dbReference type="PROSITE" id="PS00455">
    <property type="entry name" value="AMP_BINDING"/>
    <property type="match status" value="1"/>
</dbReference>
<dbReference type="InterPro" id="IPR011004">
    <property type="entry name" value="Trimer_LpxA-like_sf"/>
</dbReference>
<keyword evidence="1" id="KW-0812">Transmembrane</keyword>
<dbReference type="PRINTS" id="PR00419">
    <property type="entry name" value="ADXRDTASE"/>
</dbReference>
<gene>
    <name evidence="4" type="ORF">SEMRO_122_G059330.1</name>
</gene>
<dbReference type="OrthoDB" id="199633at2759"/>
<feature type="domain" description="Amine oxidase" evidence="3">
    <location>
        <begin position="615"/>
        <end position="853"/>
    </location>
</feature>
<name>A0A9N8DFY2_9STRA</name>
<dbReference type="InterPro" id="IPR000873">
    <property type="entry name" value="AMP-dep_synth/lig_dom"/>
</dbReference>
<dbReference type="InterPro" id="IPR045851">
    <property type="entry name" value="AMP-bd_C_sf"/>
</dbReference>
<keyword evidence="1" id="KW-1133">Transmembrane helix</keyword>
<dbReference type="SUPFAM" id="SSF47336">
    <property type="entry name" value="ACP-like"/>
    <property type="match status" value="1"/>
</dbReference>
<dbReference type="Gene3D" id="3.40.50.12780">
    <property type="entry name" value="N-terminal domain of ligase-like"/>
    <property type="match status" value="1"/>
</dbReference>
<dbReference type="InterPro" id="IPR042099">
    <property type="entry name" value="ANL_N_sf"/>
</dbReference>
<keyword evidence="4" id="KW-0436">Ligase</keyword>
<feature type="transmembrane region" description="Helical" evidence="1">
    <location>
        <begin position="1386"/>
        <end position="1407"/>
    </location>
</feature>
<dbReference type="PANTHER" id="PTHR22754:SF32">
    <property type="entry name" value="DISCO-INTERACTING PROTEIN 2"/>
    <property type="match status" value="1"/>
</dbReference>
<comment type="caution">
    <text evidence="4">The sequence shown here is derived from an EMBL/GenBank/DDBJ whole genome shotgun (WGS) entry which is preliminary data.</text>
</comment>
<evidence type="ECO:0000256" key="1">
    <source>
        <dbReference type="SAM" id="Phobius"/>
    </source>
</evidence>
<dbReference type="Gene3D" id="2.160.10.10">
    <property type="entry name" value="Hexapeptide repeat proteins"/>
    <property type="match status" value="1"/>
</dbReference>
<evidence type="ECO:0000259" key="2">
    <source>
        <dbReference type="Pfam" id="PF00501"/>
    </source>
</evidence>
<protein>
    <submittedName>
        <fullName evidence="4">D-alanine--D-alanyl carrier protein ligase</fullName>
    </submittedName>
</protein>
<evidence type="ECO:0000313" key="5">
    <source>
        <dbReference type="Proteomes" id="UP001153069"/>
    </source>
</evidence>
<dbReference type="PANTHER" id="PTHR22754">
    <property type="entry name" value="DISCO-INTERACTING PROTEIN 2 DIP2 -RELATED"/>
    <property type="match status" value="1"/>
</dbReference>
<feature type="transmembrane region" description="Helical" evidence="1">
    <location>
        <begin position="1635"/>
        <end position="1653"/>
    </location>
</feature>
<proteinExistence type="predicted"/>
<dbReference type="Pfam" id="PF00501">
    <property type="entry name" value="AMP-binding"/>
    <property type="match status" value="1"/>
</dbReference>
<dbReference type="EMBL" id="CAICTM010000121">
    <property type="protein sequence ID" value="CAB9501939.1"/>
    <property type="molecule type" value="Genomic_DNA"/>
</dbReference>
<dbReference type="SUPFAM" id="SSF51905">
    <property type="entry name" value="FAD/NAD(P)-binding domain"/>
    <property type="match status" value="1"/>
</dbReference>
<dbReference type="SUPFAM" id="SSF56801">
    <property type="entry name" value="Acetyl-CoA synthetase-like"/>
    <property type="match status" value="1"/>
</dbReference>
<dbReference type="InterPro" id="IPR036736">
    <property type="entry name" value="ACP-like_sf"/>
</dbReference>
<dbReference type="SUPFAM" id="SSF51161">
    <property type="entry name" value="Trimeric LpxA-like enzymes"/>
    <property type="match status" value="1"/>
</dbReference>
<dbReference type="InterPro" id="IPR036188">
    <property type="entry name" value="FAD/NAD-bd_sf"/>
</dbReference>
<dbReference type="GO" id="GO:0016491">
    <property type="term" value="F:oxidoreductase activity"/>
    <property type="evidence" value="ECO:0007669"/>
    <property type="project" value="InterPro"/>
</dbReference>
<feature type="domain" description="AMP-dependent synthetase/ligase" evidence="2">
    <location>
        <begin position="11"/>
        <end position="388"/>
    </location>
</feature>
<organism evidence="4 5">
    <name type="scientific">Seminavis robusta</name>
    <dbReference type="NCBI Taxonomy" id="568900"/>
    <lineage>
        <taxon>Eukaryota</taxon>
        <taxon>Sar</taxon>
        <taxon>Stramenopiles</taxon>
        <taxon>Ochrophyta</taxon>
        <taxon>Bacillariophyta</taxon>
        <taxon>Bacillariophyceae</taxon>
        <taxon>Bacillariophycidae</taxon>
        <taxon>Naviculales</taxon>
        <taxon>Naviculaceae</taxon>
        <taxon>Seminavis</taxon>
    </lineage>
</organism>
<dbReference type="Gene3D" id="3.30.300.30">
    <property type="match status" value="1"/>
</dbReference>
<reference evidence="4" key="1">
    <citation type="submission" date="2020-06" db="EMBL/GenBank/DDBJ databases">
        <authorList>
            <consortium name="Plant Systems Biology data submission"/>
        </authorList>
    </citation>
    <scope>NUCLEOTIDE SEQUENCE</scope>
    <source>
        <strain evidence="4">D6</strain>
    </source>
</reference>
<dbReference type="GO" id="GO:0016874">
    <property type="term" value="F:ligase activity"/>
    <property type="evidence" value="ECO:0007669"/>
    <property type="project" value="UniProtKB-KW"/>
</dbReference>
<dbReference type="InterPro" id="IPR002937">
    <property type="entry name" value="Amino_oxidase"/>
</dbReference>
<evidence type="ECO:0000313" key="4">
    <source>
        <dbReference type="EMBL" id="CAB9501939.1"/>
    </source>
</evidence>
<feature type="transmembrane region" description="Helical" evidence="1">
    <location>
        <begin position="1419"/>
        <end position="1444"/>
    </location>
</feature>
<feature type="transmembrane region" description="Helical" evidence="1">
    <location>
        <begin position="1186"/>
        <end position="1209"/>
    </location>
</feature>
<keyword evidence="1" id="KW-0472">Membrane</keyword>
<keyword evidence="5" id="KW-1185">Reference proteome</keyword>
<sequence>MKNFSTILEALDHHARETPNKTVLTWVDIDCKERKKMTFKEVEDEANAVAARLLKLGCQEGDRVMVAYPFGLEFLAAMFGAMKIGVIPCSIYPPNPHQLKMDMPKFRGFVEDAGAKFALSTTAFATVMTAASVFYKTGAKWIGTDKLSIKKSNPNKPKPHEMYVGVPEDICFIQYTSGSTGRPKGVMISHHNLADTCQAGVSLTDCWQPTSLEVLWVPQYHDMGLVTGFMGAIFCGNPLVMASPLDFIANPLLWTDMVETYQATITSAPNFAYALLLKRLKQANRSADWSCIKRAMFGGEPAQSHVVEAVASTLSIKPDNIYNIYGMAEMVVLVTGGQAKADFDGLVCCGEVDSPTLKLRIVQDGNEVQDGEVGSIWAQSPRVAAGYFGQPELSNATFANVLPTYEGHWLDTGDLGKIVDGQLYITGRVKDVIIINGKNYYPTDVELSIDETFGGIIRPGRTTAFQHGEDTVGITVEGRKGFNKSANEHLATQIANHVSQVHGLSAFEVVVLKLGVTPKTTSGKLKRSEIRKITTTGDWMESTVLLRFQSPLNKSQESSFLERSFAMNGVTSCEFYQTEDRVHQAMEQQETLPSRSLAGTLEDQPHIAVVGAGAAGLITALRLAQRNVKVTVFERNEQIGGHARHVEVFGHQRNPAFGVFLLSESPNLIVLAKELGVEPIPLGESRNNRGIISMGETEIPPVPQAEVNRFIGEMQVVHKAGAGQDETIGEFFEQNQFDHHFIVYFYIGKIVSFFPGQTIQDYLNIPLELVAWFVVGASISGEQLLRLCNKEYMDSFEAKLKRLGVTVRVNSSPKVLSRDTSGVTIATGIDGEDPIRVDKVVLAVPPNAAANILGDAISADEDVLAKFDCPLETLVLHTDSKWVDKHAQCILYANVPDCEPSMLKPSDTIPLTSSFLSDTDGCTPIYITHAYATHTELQFDSPVKKMSFTHTKITCEASKLRKSLLQHQGKQSTYFAGGWTRGSMLHEDAIVSGLLVANAILREYDRMQHSVLNRNTEIPSNQPSHQQATAGAQTNRKIPFTDDFSDRYLNTVMSVFGSQIESSKTWAENGMTSIKSAELRNKVEEELHVVLPPNFAQLYETPEELEAFLLLSEGQSFPTSAAVQHPEFQWNNPRSHCTKLQMGIVQILGFVAIILLLLTAVLPSYFVGAKLSAQCDSSDAQNCSAASWLLLPLLFPLFFFSFSMLVVVVKYAVVGKYRHQEINLMSWDYIQWWFVDRLIHVWELLVGQFLLETKFVWLFYWLLGADIAWSARVDKFIREWDLVSIGRNTTVGYALKCRKFRPLTNESPKLIFRPIIIRPDCQVSGMICPGAVIGAGSKIERLTVVEEGGQVPSGAIARGNPACNVGVFQCVESDWKEESLLDVFRILWMFLEAYHYSAIYFLANSILEEVLPSWRYDAVLHWFLLFPLSSLFAIVTSIILKWLLIGRRDPSEEYEGTLWRKATNWACDFHFRVASWMLSRYMGPSRLDCLIQWFHGLDVDVSSIMYHASTICPPSKVDFVKVRQSFLSLTHIELDSPSGEKIEISQSSVGRDTTIHAGAKVIRSNIPSRSQVSDKIYDLNPPSTQLRLTWSYVLLEMLLPEILQIVLLAFIFWSIIPEYELARAALEDNTSTRVVVSVVVGAAVLQLIVWIILAKMFEWVVLNAVHPSLQSGIFPVYSNYIGSFRDGNPIEVLLMGTPLFNHYARFMGAEVTGDLWFFDCSPDEFGKYHFQGPTIMDNAYPRGHYLDINGLTLDDVYISGVVHPGCYIAAGAVVHGEENGPLKSFFPTSTGKAGNKEGGTNTVDNTLHASVSLHSSAYPLMNTSVAKMCSPGASVSSFALP</sequence>
<accession>A0A9N8DFY2</accession>
<dbReference type="Proteomes" id="UP001153069">
    <property type="component" value="Unassembled WGS sequence"/>
</dbReference>
<feature type="transmembrane region" description="Helical" evidence="1">
    <location>
        <begin position="1592"/>
        <end position="1615"/>
    </location>
</feature>